<evidence type="ECO:0000313" key="9">
    <source>
        <dbReference type="Proteomes" id="UP000268857"/>
    </source>
</evidence>
<dbReference type="AlphaFoldDB" id="A0A3S0YKP3"/>
<organism evidence="8 9">
    <name type="scientific">Chlorogloeopsis fritschii PCC 6912</name>
    <dbReference type="NCBI Taxonomy" id="211165"/>
    <lineage>
        <taxon>Bacteria</taxon>
        <taxon>Bacillati</taxon>
        <taxon>Cyanobacteriota</taxon>
        <taxon>Cyanophyceae</taxon>
        <taxon>Nostocales</taxon>
        <taxon>Chlorogloeopsidaceae</taxon>
        <taxon>Chlorogloeopsis</taxon>
    </lineage>
</organism>
<evidence type="ECO:0000313" key="8">
    <source>
        <dbReference type="EMBL" id="RUR86816.1"/>
    </source>
</evidence>
<dbReference type="STRING" id="211165.GCA_000317285_05167"/>
<feature type="transmembrane region" description="Helical" evidence="7">
    <location>
        <begin position="362"/>
        <end position="380"/>
    </location>
</feature>
<name>A0A3S0YKP3_CHLFR</name>
<keyword evidence="9" id="KW-1185">Reference proteome</keyword>
<feature type="transmembrane region" description="Helical" evidence="7">
    <location>
        <begin position="120"/>
        <end position="140"/>
    </location>
</feature>
<evidence type="ECO:0000256" key="4">
    <source>
        <dbReference type="ARBA" id="ARBA00022692"/>
    </source>
</evidence>
<evidence type="ECO:0000256" key="1">
    <source>
        <dbReference type="ARBA" id="ARBA00004651"/>
    </source>
</evidence>
<proteinExistence type="inferred from homology"/>
<evidence type="ECO:0000256" key="2">
    <source>
        <dbReference type="ARBA" id="ARBA00007430"/>
    </source>
</evidence>
<dbReference type="PANTHER" id="PTHR30250:SF10">
    <property type="entry name" value="LIPOPOLYSACCHARIDE BIOSYNTHESIS PROTEIN WZXC"/>
    <property type="match status" value="1"/>
</dbReference>
<dbReference type="Proteomes" id="UP000268857">
    <property type="component" value="Unassembled WGS sequence"/>
</dbReference>
<keyword evidence="3" id="KW-1003">Cell membrane</keyword>
<dbReference type="InterPro" id="IPR050833">
    <property type="entry name" value="Poly_Biosynth_Transport"/>
</dbReference>
<dbReference type="OrthoDB" id="9770347at2"/>
<feature type="transmembrane region" description="Helical" evidence="7">
    <location>
        <begin position="301"/>
        <end position="321"/>
    </location>
</feature>
<evidence type="ECO:0000256" key="7">
    <source>
        <dbReference type="SAM" id="Phobius"/>
    </source>
</evidence>
<feature type="transmembrane region" description="Helical" evidence="7">
    <location>
        <begin position="178"/>
        <end position="197"/>
    </location>
</feature>
<feature type="transmembrane region" description="Helical" evidence="7">
    <location>
        <begin position="327"/>
        <end position="350"/>
    </location>
</feature>
<sequence>MLINKLKQKLSNQFIRNVGWLGGAELANRIFRLGTTFTLARTFSPHDYGLVAIIMTANEFAKVFALRSGIGPKIIQANPKDLPAICDTSYWLNWVLCGSLFVIQCIVAFPMAWFYKDQQIILPICFSALFYLMLPMFLVQSALIERENRLKIAALCNVIQSLLVNILTIALAVVGLGMWAVVVPIVLTTPVWIVIILKNHSWRPPKSFKLDKWREIIDFGKDILGVELLARLRSNIDYLIIGRFLGLDALGIYYFAFNAGLGISQNVVNACTAALFPHLCEVSGNFERLKERYFSSLKSTATIVVPLILLQSSLAPFYVPIVFGQKWVSAVPILILICLSALSLPLYNTASQLLNAVGKTQINLYYSLIYTELFAVALLIAVKFGILWVAASVLICQLVVNSIFSVWAIRNIFRKSSNLSLTNIKS</sequence>
<evidence type="ECO:0000256" key="3">
    <source>
        <dbReference type="ARBA" id="ARBA00022475"/>
    </source>
</evidence>
<dbReference type="Pfam" id="PF13440">
    <property type="entry name" value="Polysacc_synt_3"/>
    <property type="match status" value="1"/>
</dbReference>
<dbReference type="CDD" id="cd13127">
    <property type="entry name" value="MATE_tuaB_like"/>
    <property type="match status" value="1"/>
</dbReference>
<reference evidence="8 9" key="1">
    <citation type="journal article" date="2019" name="Genome Biol. Evol.">
        <title>Day and night: Metabolic profiles and evolutionary relationships of six axenic non-marine cyanobacteria.</title>
        <authorList>
            <person name="Will S.E."/>
            <person name="Henke P."/>
            <person name="Boedeker C."/>
            <person name="Huang S."/>
            <person name="Brinkmann H."/>
            <person name="Rohde M."/>
            <person name="Jarek M."/>
            <person name="Friedl T."/>
            <person name="Seufert S."/>
            <person name="Schumacher M."/>
            <person name="Overmann J."/>
            <person name="Neumann-Schaal M."/>
            <person name="Petersen J."/>
        </authorList>
    </citation>
    <scope>NUCLEOTIDE SEQUENCE [LARGE SCALE GENOMIC DNA]</scope>
    <source>
        <strain evidence="8 9">PCC 6912</strain>
    </source>
</reference>
<dbReference type="RefSeq" id="WP_016874269.1">
    <property type="nucleotide sequence ID" value="NZ_AJLN01000116.1"/>
</dbReference>
<dbReference type="PANTHER" id="PTHR30250">
    <property type="entry name" value="PST FAMILY PREDICTED COLANIC ACID TRANSPORTER"/>
    <property type="match status" value="1"/>
</dbReference>
<evidence type="ECO:0000256" key="5">
    <source>
        <dbReference type="ARBA" id="ARBA00022989"/>
    </source>
</evidence>
<accession>A0A3S0YKP3</accession>
<evidence type="ECO:0000256" key="6">
    <source>
        <dbReference type="ARBA" id="ARBA00023136"/>
    </source>
</evidence>
<dbReference type="GO" id="GO:0005886">
    <property type="term" value="C:plasma membrane"/>
    <property type="evidence" value="ECO:0007669"/>
    <property type="project" value="UniProtKB-SubCell"/>
</dbReference>
<comment type="similarity">
    <text evidence="2">Belongs to the polysaccharide synthase family.</text>
</comment>
<comment type="subcellular location">
    <subcellularLocation>
        <location evidence="1">Cell membrane</location>
        <topology evidence="1">Multi-pass membrane protein</topology>
    </subcellularLocation>
</comment>
<keyword evidence="5 7" id="KW-1133">Transmembrane helix</keyword>
<gene>
    <name evidence="8" type="primary">tuaB</name>
    <name evidence="8" type="ORF">PCC6912_02590</name>
</gene>
<comment type="caution">
    <text evidence="8">The sequence shown here is derived from an EMBL/GenBank/DDBJ whole genome shotgun (WGS) entry which is preliminary data.</text>
</comment>
<protein>
    <submittedName>
        <fullName evidence="8">Teichuronic acid biosynthesis protein TuaB</fullName>
    </submittedName>
</protein>
<keyword evidence="4 7" id="KW-0812">Transmembrane</keyword>
<dbReference type="EMBL" id="RSCJ01000001">
    <property type="protein sequence ID" value="RUR86816.1"/>
    <property type="molecule type" value="Genomic_DNA"/>
</dbReference>
<feature type="transmembrane region" description="Helical" evidence="7">
    <location>
        <begin position="386"/>
        <end position="409"/>
    </location>
</feature>
<feature type="transmembrane region" description="Helical" evidence="7">
    <location>
        <begin position="90"/>
        <end position="114"/>
    </location>
</feature>
<keyword evidence="6 7" id="KW-0472">Membrane</keyword>
<feature type="transmembrane region" description="Helical" evidence="7">
    <location>
        <begin position="238"/>
        <end position="257"/>
    </location>
</feature>